<dbReference type="AlphaFoldDB" id="A0A6P1DDB1"/>
<gene>
    <name evidence="3" type="ORF">GV789_27800</name>
</gene>
<evidence type="ECO:0000256" key="1">
    <source>
        <dbReference type="SAM" id="MobiDB-lite"/>
    </source>
</evidence>
<proteinExistence type="predicted"/>
<evidence type="ECO:0000259" key="2">
    <source>
        <dbReference type="Pfam" id="PF03496"/>
    </source>
</evidence>
<name>A0A6P1DDB1_9NOCA</name>
<dbReference type="SUPFAM" id="SSF56399">
    <property type="entry name" value="ADP-ribosylation"/>
    <property type="match status" value="1"/>
</dbReference>
<evidence type="ECO:0000313" key="4">
    <source>
        <dbReference type="Proteomes" id="UP000468928"/>
    </source>
</evidence>
<feature type="region of interest" description="Disordered" evidence="1">
    <location>
        <begin position="317"/>
        <end position="344"/>
    </location>
</feature>
<dbReference type="PROSITE" id="PS51996">
    <property type="entry name" value="TR_MART"/>
    <property type="match status" value="1"/>
</dbReference>
<dbReference type="Pfam" id="PF03496">
    <property type="entry name" value="ADPrib_exo_Tox"/>
    <property type="match status" value="1"/>
</dbReference>
<evidence type="ECO:0000313" key="3">
    <source>
        <dbReference type="EMBL" id="NEW48198.1"/>
    </source>
</evidence>
<organism evidence="3 4">
    <name type="scientific">Nocardia cyriacigeorgica</name>
    <dbReference type="NCBI Taxonomy" id="135487"/>
    <lineage>
        <taxon>Bacteria</taxon>
        <taxon>Bacillati</taxon>
        <taxon>Actinomycetota</taxon>
        <taxon>Actinomycetes</taxon>
        <taxon>Mycobacteriales</taxon>
        <taxon>Nocardiaceae</taxon>
        <taxon>Nocardia</taxon>
    </lineage>
</organism>
<feature type="domain" description="ADP ribosyltransferase" evidence="2">
    <location>
        <begin position="337"/>
        <end position="476"/>
    </location>
</feature>
<accession>A0A6P1DDB1</accession>
<dbReference type="InterPro" id="IPR003540">
    <property type="entry name" value="ADP-ribosyltransferase"/>
</dbReference>
<protein>
    <recommendedName>
        <fullName evidence="2">ADP ribosyltransferase domain-containing protein</fullName>
    </recommendedName>
</protein>
<dbReference type="GO" id="GO:0005576">
    <property type="term" value="C:extracellular region"/>
    <property type="evidence" value="ECO:0007669"/>
    <property type="project" value="InterPro"/>
</dbReference>
<reference evidence="3 4" key="1">
    <citation type="submission" date="2020-01" db="EMBL/GenBank/DDBJ databases">
        <title>Genetics and antimicrobial susceptibilities of Nocardia species isolated from the soil; a comparison with species isolated from humans.</title>
        <authorList>
            <person name="Carrasco G."/>
            <person name="Monzon S."/>
            <person name="Sansegundo M."/>
            <person name="Garcia E."/>
            <person name="Garrido N."/>
            <person name="Medina M.J."/>
            <person name="Villalon P."/>
            <person name="Ramirez-Arocha A.C."/>
            <person name="Jimenez P."/>
            <person name="Cuesta I."/>
            <person name="Valdezate S."/>
        </authorList>
    </citation>
    <scope>NUCLEOTIDE SEQUENCE [LARGE SCALE GENOMIC DNA]</scope>
    <source>
        <strain evidence="3 4">CNM20110639</strain>
    </source>
</reference>
<sequence length="494" mass="53033">MTGTVIDVDTDVYTTAGTELSAAAGAFWKAIDGKYEALSQCGSMTGTYDEAVKWATSYDQRTEETLRTSALLAQAANGYALLLVEMGYNHLLADHESTMGNSAPLPPKPTLPLTAVTECRIPLPSAGGPGEGLIDGGIELVQQVGVPIPDGDTGKLENARDAWNGMAADAAVAGFAAELDRIAGLFQTVTTVEGVFIDEDLRKLSAAAGECVGMMGDLGRSCGDHRDGLADMRTKMADELRQLAIDIAEDIAMDAAITIGLSLVTFGTGGAAFVVGRIAQKVAKYAPKIKHLVDAFKTAKNLDKGIGTLHDVAKHKNPLETIKSLEPKRAPTTPNKSKPDLTDNDEMAINSYSGMGFKDLNEVLRNPHVDPTPAQQQRIDALNNALDKLPNHEGKVVRHTNLPPEVLEKYQPGHTVTEGAFTSTSRNPKGATELWPQASDVEMQIVSKTGKDVQPWSKSPEEQEILFKSGTEFNVLDRWVDPVTGRTVIRMVER</sequence>
<feature type="compositionally biased region" description="Basic and acidic residues" evidence="1">
    <location>
        <begin position="317"/>
        <end position="329"/>
    </location>
</feature>
<comment type="caution">
    <text evidence="3">The sequence shown here is derived from an EMBL/GenBank/DDBJ whole genome shotgun (WGS) entry which is preliminary data.</text>
</comment>
<dbReference type="RefSeq" id="WP_163830356.1">
    <property type="nucleotide sequence ID" value="NZ_JAAGUZ010000133.1"/>
</dbReference>
<dbReference type="EMBL" id="JAAGUZ010000133">
    <property type="protein sequence ID" value="NEW48198.1"/>
    <property type="molecule type" value="Genomic_DNA"/>
</dbReference>
<dbReference type="Gene3D" id="3.90.176.10">
    <property type="entry name" value="Toxin ADP-ribosyltransferase, Chain A, domain 1"/>
    <property type="match status" value="1"/>
</dbReference>
<dbReference type="Proteomes" id="UP000468928">
    <property type="component" value="Unassembled WGS sequence"/>
</dbReference>